<dbReference type="FunCoup" id="A0A4Q1BHD9">
    <property type="interactions" value="479"/>
</dbReference>
<dbReference type="GO" id="GO:0002181">
    <property type="term" value="P:cytoplasmic translation"/>
    <property type="evidence" value="ECO:0007669"/>
    <property type="project" value="TreeGrafter"/>
</dbReference>
<dbReference type="PANTHER" id="PTHR11847:SF4">
    <property type="entry name" value="LARGE RIBOSOMAL SUBUNIT PROTEIN EL15"/>
    <property type="match status" value="1"/>
</dbReference>
<keyword evidence="3 4" id="KW-0687">Ribonucleoprotein</keyword>
<dbReference type="OrthoDB" id="10255148at2759"/>
<comment type="caution">
    <text evidence="6">The sequence shown here is derived from an EMBL/GenBank/DDBJ whole genome shotgun (WGS) entry which is preliminary data.</text>
</comment>
<evidence type="ECO:0000256" key="4">
    <source>
        <dbReference type="RuleBase" id="RU000663"/>
    </source>
</evidence>
<evidence type="ECO:0000256" key="3">
    <source>
        <dbReference type="ARBA" id="ARBA00023274"/>
    </source>
</evidence>
<dbReference type="InterPro" id="IPR000439">
    <property type="entry name" value="Ribosomal_eL15"/>
</dbReference>
<dbReference type="FunFam" id="3.40.1120.10:FF:000001">
    <property type="entry name" value="Ribosomal protein L15"/>
    <property type="match status" value="1"/>
</dbReference>
<dbReference type="SUPFAM" id="SSF54189">
    <property type="entry name" value="Ribosomal proteins S24e, L23 and L15e"/>
    <property type="match status" value="1"/>
</dbReference>
<dbReference type="InterPro" id="IPR012678">
    <property type="entry name" value="Ribosomal_uL23/eL15/eS24_sf"/>
</dbReference>
<dbReference type="STRING" id="5217.A0A4Q1BHD9"/>
<dbReference type="VEuPathDB" id="FungiDB:TREMEDRAFT_41049"/>
<evidence type="ECO:0000313" key="6">
    <source>
        <dbReference type="EMBL" id="RXK37013.1"/>
    </source>
</evidence>
<evidence type="ECO:0000313" key="7">
    <source>
        <dbReference type="Proteomes" id="UP000289152"/>
    </source>
</evidence>
<dbReference type="EMBL" id="SDIL01000080">
    <property type="protein sequence ID" value="RXK37013.1"/>
    <property type="molecule type" value="Genomic_DNA"/>
</dbReference>
<dbReference type="InterPro" id="IPR020925">
    <property type="entry name" value="Ribosomal_eL15_CS"/>
</dbReference>
<comment type="similarity">
    <text evidence="1 4">Belongs to the eukaryotic ribosomal protein eL15 family.</text>
</comment>
<dbReference type="NCBIfam" id="NF003269">
    <property type="entry name" value="PRK04243.1"/>
    <property type="match status" value="1"/>
</dbReference>
<keyword evidence="7" id="KW-1185">Reference proteome</keyword>
<dbReference type="AlphaFoldDB" id="A0A4Q1BHD9"/>
<proteinExistence type="inferred from homology"/>
<evidence type="ECO:0000256" key="5">
    <source>
        <dbReference type="SAM" id="MobiDB-lite"/>
    </source>
</evidence>
<dbReference type="InterPro" id="IPR024794">
    <property type="entry name" value="Rbsml_eL15_core_dom_sf"/>
</dbReference>
<accession>A0A4Q1BHD9</accession>
<reference evidence="6 7" key="1">
    <citation type="submission" date="2016-06" db="EMBL/GenBank/DDBJ databases">
        <title>Evolution of pathogenesis and genome organization in the Tremellales.</title>
        <authorList>
            <person name="Cuomo C."/>
            <person name="Litvintseva A."/>
            <person name="Heitman J."/>
            <person name="Chen Y."/>
            <person name="Sun S."/>
            <person name="Springer D."/>
            <person name="Dromer F."/>
            <person name="Young S."/>
            <person name="Zeng Q."/>
            <person name="Chapman S."/>
            <person name="Gujja S."/>
            <person name="Saif S."/>
            <person name="Birren B."/>
        </authorList>
    </citation>
    <scope>NUCLEOTIDE SEQUENCE [LARGE SCALE GENOMIC DNA]</scope>
    <source>
        <strain evidence="6 7">ATCC 28783</strain>
    </source>
</reference>
<gene>
    <name evidence="6" type="ORF">M231_05720</name>
</gene>
<sequence>MPHLLEAVTFGENILHFLTPKSMGAYKYLTELYHRKQSDLLQFVSRVRCWEYRQLAIIHRASRPSRPDKARRLGYKAKQGYVIYRVRVRRGNRKKPVPKGATYGKPVRQGVNHLKFQRGLKSIAEERVGRRCANLRVLNSYWINQDGVYKYYEVILIDPSHKAIRRDARVNWICNPVHKHRESRGLTSEGKKNRGLGKGSRYNHTPARATWKKHNTLSLRRYR</sequence>
<dbReference type="PROSITE" id="PS01194">
    <property type="entry name" value="RIBOSOMAL_L15E"/>
    <property type="match status" value="1"/>
</dbReference>
<organism evidence="6 7">
    <name type="scientific">Tremella mesenterica</name>
    <name type="common">Jelly fungus</name>
    <dbReference type="NCBI Taxonomy" id="5217"/>
    <lineage>
        <taxon>Eukaryota</taxon>
        <taxon>Fungi</taxon>
        <taxon>Dikarya</taxon>
        <taxon>Basidiomycota</taxon>
        <taxon>Agaricomycotina</taxon>
        <taxon>Tremellomycetes</taxon>
        <taxon>Tremellales</taxon>
        <taxon>Tremellaceae</taxon>
        <taxon>Tremella</taxon>
    </lineage>
</organism>
<dbReference type="PANTHER" id="PTHR11847">
    <property type="entry name" value="RIBOSOMAL PROTEIN L15"/>
    <property type="match status" value="1"/>
</dbReference>
<dbReference type="InParanoid" id="A0A4Q1BHD9"/>
<dbReference type="GO" id="GO:0003735">
    <property type="term" value="F:structural constituent of ribosome"/>
    <property type="evidence" value="ECO:0007669"/>
    <property type="project" value="InterPro"/>
</dbReference>
<dbReference type="Proteomes" id="UP000289152">
    <property type="component" value="Unassembled WGS sequence"/>
</dbReference>
<name>A0A4Q1BHD9_TREME</name>
<dbReference type="Gene3D" id="3.40.1120.10">
    <property type="entry name" value="Ribosomal protein l15e"/>
    <property type="match status" value="1"/>
</dbReference>
<keyword evidence="2 4" id="KW-0689">Ribosomal protein</keyword>
<dbReference type="SMART" id="SM01384">
    <property type="entry name" value="Ribosomal_L15e"/>
    <property type="match status" value="1"/>
</dbReference>
<dbReference type="GO" id="GO:0022625">
    <property type="term" value="C:cytosolic large ribosomal subunit"/>
    <property type="evidence" value="ECO:0007669"/>
    <property type="project" value="TreeGrafter"/>
</dbReference>
<protein>
    <recommendedName>
        <fullName evidence="4">Ribosomal protein L15</fullName>
    </recommendedName>
</protein>
<dbReference type="GO" id="GO:0003723">
    <property type="term" value="F:RNA binding"/>
    <property type="evidence" value="ECO:0007669"/>
    <property type="project" value="TreeGrafter"/>
</dbReference>
<evidence type="ECO:0000256" key="1">
    <source>
        <dbReference type="ARBA" id="ARBA00006857"/>
    </source>
</evidence>
<dbReference type="Pfam" id="PF00827">
    <property type="entry name" value="Ribosomal_L15e"/>
    <property type="match status" value="1"/>
</dbReference>
<feature type="region of interest" description="Disordered" evidence="5">
    <location>
        <begin position="181"/>
        <end position="204"/>
    </location>
</feature>
<evidence type="ECO:0000256" key="2">
    <source>
        <dbReference type="ARBA" id="ARBA00022980"/>
    </source>
</evidence>